<feature type="domain" description="WYL" evidence="1">
    <location>
        <begin position="158"/>
        <end position="216"/>
    </location>
</feature>
<dbReference type="InterPro" id="IPR026881">
    <property type="entry name" value="WYL_dom"/>
</dbReference>
<gene>
    <name evidence="2" type="ORF">EII35_08975</name>
</gene>
<dbReference type="PANTHER" id="PTHR34580:SF3">
    <property type="entry name" value="PROTEIN PAFB"/>
    <property type="match status" value="1"/>
</dbReference>
<name>A0A3P1WV47_9ACTN</name>
<dbReference type="Pfam" id="PF13280">
    <property type="entry name" value="WYL"/>
    <property type="match status" value="1"/>
</dbReference>
<reference evidence="2 3" key="1">
    <citation type="submission" date="2018-11" db="EMBL/GenBank/DDBJ databases">
        <title>Genomes From Bacteria Associated with the Canine Oral Cavity: a Test Case for Automated Genome-Based Taxonomic Assignment.</title>
        <authorList>
            <person name="Coil D.A."/>
            <person name="Jospin G."/>
            <person name="Darling A.E."/>
            <person name="Wallis C."/>
            <person name="Davis I.J."/>
            <person name="Harris S."/>
            <person name="Eisen J.A."/>
            <person name="Holcombe L.J."/>
            <person name="O'Flynn C."/>
        </authorList>
    </citation>
    <scope>NUCLEOTIDE SEQUENCE [LARGE SCALE GENOMIC DNA]</scope>
    <source>
        <strain evidence="2 3">OH2822_COT-296</strain>
    </source>
</reference>
<dbReference type="AlphaFoldDB" id="A0A3P1WV47"/>
<dbReference type="Proteomes" id="UP000280935">
    <property type="component" value="Unassembled WGS sequence"/>
</dbReference>
<organism evidence="2 3">
    <name type="scientific">Arachnia propionica</name>
    <dbReference type="NCBI Taxonomy" id="1750"/>
    <lineage>
        <taxon>Bacteria</taxon>
        <taxon>Bacillati</taxon>
        <taxon>Actinomycetota</taxon>
        <taxon>Actinomycetes</taxon>
        <taxon>Propionibacteriales</taxon>
        <taxon>Propionibacteriaceae</taxon>
        <taxon>Arachnia</taxon>
    </lineage>
</organism>
<evidence type="ECO:0000313" key="2">
    <source>
        <dbReference type="EMBL" id="RRD49290.1"/>
    </source>
</evidence>
<dbReference type="OrthoDB" id="3268930at2"/>
<dbReference type="InterPro" id="IPR051534">
    <property type="entry name" value="CBASS_pafABC_assoc_protein"/>
</dbReference>
<protein>
    <submittedName>
        <fullName evidence="2">WYL domain-containing protein</fullName>
    </submittedName>
</protein>
<proteinExistence type="predicted"/>
<dbReference type="PANTHER" id="PTHR34580">
    <property type="match status" value="1"/>
</dbReference>
<sequence>MPPLLPGTWPGSLKARGGTMSVRKSERLLNLLIMLLAARGWVSRDRIRATIEGYHDLDDANFERTFERDKAELRSVGVPVEVDEEGDGYRIDRGAYELPPISFTPEELAALGAAARVWQDSVAADETRRALATLRAAGAEPDPSRLATLAPRLEAASHLNVWSEGVKERREIRFSYAGAARRVQPWVLFSRRGRWYVIGWDPEKEGRRRFRLDRVAGQPRAVGAAGAFNPPEKVSTDFGEEATTARIAVREGRGRDLLRGAPASADQTGAPPGFVVHDVPLGFGLAGEVCSLGADAVALDPAPLVAEVIAQLRHVAGGTR</sequence>
<accession>A0A3P1WV47</accession>
<evidence type="ECO:0000259" key="1">
    <source>
        <dbReference type="Pfam" id="PF13280"/>
    </source>
</evidence>
<evidence type="ECO:0000313" key="3">
    <source>
        <dbReference type="Proteomes" id="UP000280935"/>
    </source>
</evidence>
<comment type="caution">
    <text evidence="2">The sequence shown here is derived from an EMBL/GenBank/DDBJ whole genome shotgun (WGS) entry which is preliminary data.</text>
</comment>
<dbReference type="PROSITE" id="PS52050">
    <property type="entry name" value="WYL"/>
    <property type="match status" value="1"/>
</dbReference>
<dbReference type="EMBL" id="RQYT01000019">
    <property type="protein sequence ID" value="RRD49290.1"/>
    <property type="molecule type" value="Genomic_DNA"/>
</dbReference>